<protein>
    <submittedName>
        <fullName evidence="2">DUF5329 domain-containing protein</fullName>
    </submittedName>
</protein>
<name>A0A8J6P140_9BACT</name>
<gene>
    <name evidence="2" type="ORF">H8D96_10635</name>
</gene>
<keyword evidence="1" id="KW-0732">Signal</keyword>
<dbReference type="Proteomes" id="UP000605201">
    <property type="component" value="Unassembled WGS sequence"/>
</dbReference>
<evidence type="ECO:0000313" key="2">
    <source>
        <dbReference type="EMBL" id="MBC8432363.1"/>
    </source>
</evidence>
<accession>A0A8J6P140</accession>
<feature type="chain" id="PRO_5035239590" evidence="1">
    <location>
        <begin position="28"/>
        <end position="123"/>
    </location>
</feature>
<evidence type="ECO:0000313" key="3">
    <source>
        <dbReference type="Proteomes" id="UP000605201"/>
    </source>
</evidence>
<reference evidence="2 3" key="1">
    <citation type="submission" date="2020-08" db="EMBL/GenBank/DDBJ databases">
        <title>Bridging the membrane lipid divide: bacteria of the FCB group superphylum have the potential to synthesize archaeal ether lipids.</title>
        <authorList>
            <person name="Villanueva L."/>
            <person name="Von Meijenfeldt F.A.B."/>
            <person name="Westbye A.B."/>
            <person name="Yadav S."/>
            <person name="Hopmans E.C."/>
            <person name="Dutilh B.E."/>
            <person name="Sinninghe Damste J.S."/>
        </authorList>
    </citation>
    <scope>NUCLEOTIDE SEQUENCE [LARGE SCALE GENOMIC DNA]</scope>
    <source>
        <strain evidence="2">NIOZ-UU17</strain>
    </source>
</reference>
<dbReference type="EMBL" id="JACNIG010000219">
    <property type="protein sequence ID" value="MBC8432363.1"/>
    <property type="molecule type" value="Genomic_DNA"/>
</dbReference>
<sequence length="123" mass="14291">MPRLFLHHCTAFLLVAAIVLTPLGSQADTELEIEHLFEYIQNSNCTFVRNGKKYNAQETLAHIQKKYEYAKLRITSAEDFIKYTVTKSSLSGQPYQVLCDERKILSAEWFMAELKRFRGKNLK</sequence>
<comment type="caution">
    <text evidence="2">The sequence shown here is derived from an EMBL/GenBank/DDBJ whole genome shotgun (WGS) entry which is preliminary data.</text>
</comment>
<proteinExistence type="predicted"/>
<evidence type="ECO:0000256" key="1">
    <source>
        <dbReference type="SAM" id="SignalP"/>
    </source>
</evidence>
<dbReference type="Pfam" id="PF17263">
    <property type="entry name" value="DUF5329"/>
    <property type="match status" value="1"/>
</dbReference>
<feature type="signal peptide" evidence="1">
    <location>
        <begin position="1"/>
        <end position="27"/>
    </location>
</feature>
<dbReference type="AlphaFoldDB" id="A0A8J6P140"/>
<dbReference type="InterPro" id="IPR035242">
    <property type="entry name" value="DUF5329"/>
</dbReference>
<organism evidence="2 3">
    <name type="scientific">Candidatus Desulfatibia vada</name>
    <dbReference type="NCBI Taxonomy" id="2841696"/>
    <lineage>
        <taxon>Bacteria</taxon>
        <taxon>Pseudomonadati</taxon>
        <taxon>Thermodesulfobacteriota</taxon>
        <taxon>Desulfobacteria</taxon>
        <taxon>Desulfobacterales</taxon>
        <taxon>Desulfobacterales incertae sedis</taxon>
        <taxon>Candidatus Desulfatibia</taxon>
    </lineage>
</organism>